<evidence type="ECO:0000313" key="2">
    <source>
        <dbReference type="Proteomes" id="UP000580250"/>
    </source>
</evidence>
<comment type="caution">
    <text evidence="1">The sequence shown here is derived from an EMBL/GenBank/DDBJ whole genome shotgun (WGS) entry which is preliminary data.</text>
</comment>
<reference evidence="1 2" key="1">
    <citation type="submission" date="2020-08" db="EMBL/GenBank/DDBJ databases">
        <authorList>
            <person name="Koutsovoulos G."/>
            <person name="Danchin GJ E."/>
        </authorList>
    </citation>
    <scope>NUCLEOTIDE SEQUENCE [LARGE SCALE GENOMIC DNA]</scope>
</reference>
<dbReference type="AlphaFoldDB" id="A0A6V7X462"/>
<proteinExistence type="predicted"/>
<dbReference type="EMBL" id="CAJEWN010001076">
    <property type="protein sequence ID" value="CAD2194003.1"/>
    <property type="molecule type" value="Genomic_DNA"/>
</dbReference>
<gene>
    <name evidence="1" type="ORF">MENT_LOCUS46987</name>
</gene>
<dbReference type="Proteomes" id="UP000580250">
    <property type="component" value="Unassembled WGS sequence"/>
</dbReference>
<organism evidence="1 2">
    <name type="scientific">Meloidogyne enterolobii</name>
    <name type="common">Root-knot nematode worm</name>
    <name type="synonym">Meloidogyne mayaguensis</name>
    <dbReference type="NCBI Taxonomy" id="390850"/>
    <lineage>
        <taxon>Eukaryota</taxon>
        <taxon>Metazoa</taxon>
        <taxon>Ecdysozoa</taxon>
        <taxon>Nematoda</taxon>
        <taxon>Chromadorea</taxon>
        <taxon>Rhabditida</taxon>
        <taxon>Tylenchina</taxon>
        <taxon>Tylenchomorpha</taxon>
        <taxon>Tylenchoidea</taxon>
        <taxon>Meloidogynidae</taxon>
        <taxon>Meloidogyninae</taxon>
        <taxon>Meloidogyne</taxon>
    </lineage>
</organism>
<accession>A0A6V7X462</accession>
<protein>
    <submittedName>
        <fullName evidence="1">Uncharacterized protein</fullName>
    </submittedName>
</protein>
<sequence>MCGPNGIGECISQEPVAVCLELGRVTDMGTRYVRVLVGTTFIFRIFIK</sequence>
<evidence type="ECO:0000313" key="1">
    <source>
        <dbReference type="EMBL" id="CAD2194003.1"/>
    </source>
</evidence>
<name>A0A6V7X462_MELEN</name>